<comment type="similarity">
    <text evidence="1">Belongs to the glycosyl hydrolase 3 family.</text>
</comment>
<dbReference type="InterPro" id="IPR017853">
    <property type="entry name" value="GH"/>
</dbReference>
<dbReference type="SMART" id="SM01217">
    <property type="entry name" value="Fn3_like"/>
    <property type="match status" value="1"/>
</dbReference>
<reference evidence="6 7" key="1">
    <citation type="submission" date="2018-04" db="EMBL/GenBank/DDBJ databases">
        <title>Genomic Encyclopedia of Type Strains, Phase III (KMG-III): the genomes of soil and plant-associated and newly described type strains.</title>
        <authorList>
            <person name="Whitman W."/>
        </authorList>
    </citation>
    <scope>NUCLEOTIDE SEQUENCE [LARGE SCALE GENOMIC DNA]</scope>
    <source>
        <strain evidence="6 7">MA-olki</strain>
    </source>
</reference>
<dbReference type="PRINTS" id="PR00133">
    <property type="entry name" value="GLHYDRLASE3"/>
</dbReference>
<feature type="domain" description="Fibronectin type III-like" evidence="5">
    <location>
        <begin position="683"/>
        <end position="747"/>
    </location>
</feature>
<protein>
    <submittedName>
        <fullName evidence="6">Beta-glucosidase</fullName>
    </submittedName>
</protein>
<dbReference type="SUPFAM" id="SSF51445">
    <property type="entry name" value="(Trans)glycosidases"/>
    <property type="match status" value="1"/>
</dbReference>
<dbReference type="InterPro" id="IPR036962">
    <property type="entry name" value="Glyco_hydro_3_N_sf"/>
</dbReference>
<dbReference type="InterPro" id="IPR050288">
    <property type="entry name" value="Cellulose_deg_GH3"/>
</dbReference>
<gene>
    <name evidence="6" type="ORF">C8J25_1123</name>
</gene>
<evidence type="ECO:0000313" key="6">
    <source>
        <dbReference type="EMBL" id="PTW44060.1"/>
    </source>
</evidence>
<feature type="chain" id="PRO_5015760798" evidence="4">
    <location>
        <begin position="25"/>
        <end position="773"/>
    </location>
</feature>
<dbReference type="InterPro" id="IPR002772">
    <property type="entry name" value="Glyco_hydro_3_C"/>
</dbReference>
<evidence type="ECO:0000256" key="1">
    <source>
        <dbReference type="ARBA" id="ARBA00005336"/>
    </source>
</evidence>
<comment type="caution">
    <text evidence="6">The sequence shown here is derived from an EMBL/GenBank/DDBJ whole genome shotgun (WGS) entry which is preliminary data.</text>
</comment>
<evidence type="ECO:0000313" key="7">
    <source>
        <dbReference type="Proteomes" id="UP000244013"/>
    </source>
</evidence>
<dbReference type="InterPro" id="IPR026891">
    <property type="entry name" value="Fn3-like"/>
</dbReference>
<dbReference type="InterPro" id="IPR036881">
    <property type="entry name" value="Glyco_hydro_3_C_sf"/>
</dbReference>
<dbReference type="InterPro" id="IPR013783">
    <property type="entry name" value="Ig-like_fold"/>
</dbReference>
<dbReference type="Proteomes" id="UP000244013">
    <property type="component" value="Unassembled WGS sequence"/>
</dbReference>
<keyword evidence="2" id="KW-0378">Hydrolase</keyword>
<dbReference type="PANTHER" id="PTHR42715:SF10">
    <property type="entry name" value="BETA-GLUCOSIDASE"/>
    <property type="match status" value="1"/>
</dbReference>
<dbReference type="Gene3D" id="3.20.20.300">
    <property type="entry name" value="Glycoside hydrolase, family 3, N-terminal domain"/>
    <property type="match status" value="1"/>
</dbReference>
<dbReference type="EMBL" id="QAYE01000012">
    <property type="protein sequence ID" value="PTW44060.1"/>
    <property type="molecule type" value="Genomic_DNA"/>
</dbReference>
<feature type="region of interest" description="Disordered" evidence="3">
    <location>
        <begin position="585"/>
        <end position="607"/>
    </location>
</feature>
<dbReference type="Pfam" id="PF01915">
    <property type="entry name" value="Glyco_hydro_3_C"/>
    <property type="match status" value="1"/>
</dbReference>
<dbReference type="Gene3D" id="2.60.40.10">
    <property type="entry name" value="Immunoglobulins"/>
    <property type="match status" value="1"/>
</dbReference>
<feature type="signal peptide" evidence="4">
    <location>
        <begin position="1"/>
        <end position="24"/>
    </location>
</feature>
<dbReference type="Pfam" id="PF14310">
    <property type="entry name" value="Fn3-like"/>
    <property type="match status" value="1"/>
</dbReference>
<evidence type="ECO:0000256" key="4">
    <source>
        <dbReference type="SAM" id="SignalP"/>
    </source>
</evidence>
<dbReference type="Gene3D" id="3.40.50.1700">
    <property type="entry name" value="Glycoside hydrolase family 3 C-terminal domain"/>
    <property type="match status" value="1"/>
</dbReference>
<dbReference type="AlphaFoldDB" id="A0A2T5TXR6"/>
<dbReference type="GO" id="GO:0004553">
    <property type="term" value="F:hydrolase activity, hydrolyzing O-glycosyl compounds"/>
    <property type="evidence" value="ECO:0007669"/>
    <property type="project" value="InterPro"/>
</dbReference>
<dbReference type="SUPFAM" id="SSF52279">
    <property type="entry name" value="Beta-D-glucan exohydrolase, C-terminal domain"/>
    <property type="match status" value="1"/>
</dbReference>
<feature type="compositionally biased region" description="Low complexity" evidence="3">
    <location>
        <begin position="597"/>
        <end position="607"/>
    </location>
</feature>
<proteinExistence type="inferred from homology"/>
<evidence type="ECO:0000256" key="2">
    <source>
        <dbReference type="ARBA" id="ARBA00022801"/>
    </source>
</evidence>
<dbReference type="PANTHER" id="PTHR42715">
    <property type="entry name" value="BETA-GLUCOSIDASE"/>
    <property type="match status" value="1"/>
</dbReference>
<dbReference type="Pfam" id="PF00933">
    <property type="entry name" value="Glyco_hydro_3"/>
    <property type="match status" value="1"/>
</dbReference>
<evidence type="ECO:0000259" key="5">
    <source>
        <dbReference type="SMART" id="SM01217"/>
    </source>
</evidence>
<name>A0A2T5TXR6_9SPHN</name>
<organism evidence="6 7">
    <name type="scientific">Sphingomonas faeni</name>
    <dbReference type="NCBI Taxonomy" id="185950"/>
    <lineage>
        <taxon>Bacteria</taxon>
        <taxon>Pseudomonadati</taxon>
        <taxon>Pseudomonadota</taxon>
        <taxon>Alphaproteobacteria</taxon>
        <taxon>Sphingomonadales</taxon>
        <taxon>Sphingomonadaceae</taxon>
        <taxon>Sphingomonas</taxon>
    </lineage>
</organism>
<evidence type="ECO:0000256" key="3">
    <source>
        <dbReference type="SAM" id="MobiDB-lite"/>
    </source>
</evidence>
<accession>A0A2T5TXR6</accession>
<dbReference type="GO" id="GO:0005975">
    <property type="term" value="P:carbohydrate metabolic process"/>
    <property type="evidence" value="ECO:0007669"/>
    <property type="project" value="InterPro"/>
</dbReference>
<dbReference type="InterPro" id="IPR001764">
    <property type="entry name" value="Glyco_hydro_3_N"/>
</dbReference>
<keyword evidence="4" id="KW-0732">Signal</keyword>
<sequence>MSTGFPRIACALLSVAPMALSAQALPKVGSAKASASKVAGGTGARTSEIWRDTTRTAADRADALVKAMTRAEKLLYVHGIFPPMAKPVTSDMIPSAGYVPGVPRLGIPTLRESDASLGVANQVEQRKGDVATALPASLATAASFDPAIAYAGGAMIGSEARAKTFNVLLAGGVNLTRDAWNGRNFEYLGEDPLLTGVMGAASIRGVQSNHIVSTIKHFALNSQETGRAVLDARIDPTALRESDLLAFEIAIADGKPGSVMCAYNRIDGDYACENKFLLTDVLRGDWRYPAFVMSDWGAVHSTEKAANAGLDQESGQELDAKVYFGTPLADAVAAGRVSTARLDDMVRRILTGVIASGLYDNPTPKSAQPIDYAANAEIAQRTAEAGIVLLRNEKGLLPLAKTVRSIVVIGGHADVGVLSGGGSSQVRSVGGVPIEIPLKSGAAASFARITYHSSSPLRAIRALAPNAQVTFVDGTDPVAAAKAARAADLAIVFATHWQTEAQDATSLSLPDNQDAVIDAVAAANRRTIVVLETGGPVLMPWATRVTAIVEAWYPGQRGGEAIARVLFGEVDASGRLPISFPRTIEQLPRPRPITSPTGATSNDASANAGAGDASLLPAYPVTYQEGANVGYRWYASRKDTPLFPFGFGLSYANTKISNPRFSGGTNASVTFAVTNQTARTGTAVPQLYATSPDGGTPRLVGWSRQTLAAGETRNVTITADPRALARWETSGWRLKGGAYALKLATDAQTKIGAGTVILTDRRLASARAAFDTP</sequence>